<dbReference type="EMBL" id="NGAF01000002">
    <property type="protein sequence ID" value="OXR46848.1"/>
    <property type="molecule type" value="Genomic_DNA"/>
</dbReference>
<sequence length="243" mass="26980">MLTVDFDRLGIGPGVRVIDVGCGQGRHSFEAYRRGADIVAFDQNADDLADVKIMFGALAEADEAPDYAQAETVQGDALALPFEDGEFDVVIASEILEHIPADDGAIAELVRILKPGGALAITVPRWLPERICWLLSDEYHANEGGHVRIYRADELRGKVTARGMRFIHSEHAHALHAPYWWLKCLVGVDKPDARPVQLYHRMLVWDMMKRPWLTRVAESALDPVIGKSVALYFTKPAVSGARR</sequence>
<evidence type="ECO:0000259" key="1">
    <source>
        <dbReference type="Pfam" id="PF08241"/>
    </source>
</evidence>
<dbReference type="Gene3D" id="3.40.50.150">
    <property type="entry name" value="Vaccinia Virus protein VP39"/>
    <property type="match status" value="1"/>
</dbReference>
<dbReference type="GO" id="GO:0008757">
    <property type="term" value="F:S-adenosylmethionine-dependent methyltransferase activity"/>
    <property type="evidence" value="ECO:0007669"/>
    <property type="project" value="InterPro"/>
</dbReference>
<dbReference type="EC" id="2.1.1.163" evidence="2"/>
<dbReference type="InterPro" id="IPR029063">
    <property type="entry name" value="SAM-dependent_MTases_sf"/>
</dbReference>
<dbReference type="Pfam" id="PF08241">
    <property type="entry name" value="Methyltransf_11"/>
    <property type="match status" value="1"/>
</dbReference>
<dbReference type="GO" id="GO:0032259">
    <property type="term" value="P:methylation"/>
    <property type="evidence" value="ECO:0007669"/>
    <property type="project" value="UniProtKB-KW"/>
</dbReference>
<comment type="caution">
    <text evidence="2">The sequence shown here is derived from an EMBL/GenBank/DDBJ whole genome shotgun (WGS) entry which is preliminary data.</text>
</comment>
<gene>
    <name evidence="2" type="primary">menG_2</name>
    <name evidence="2" type="ORF">B7C42_01826</name>
</gene>
<evidence type="ECO:0000313" key="2">
    <source>
        <dbReference type="EMBL" id="OXR46848.1"/>
    </source>
</evidence>
<feature type="domain" description="Methyltransferase type 11" evidence="1">
    <location>
        <begin position="18"/>
        <end position="121"/>
    </location>
</feature>
<dbReference type="PANTHER" id="PTHR43464">
    <property type="entry name" value="METHYLTRANSFERASE"/>
    <property type="match status" value="1"/>
</dbReference>
<proteinExistence type="predicted"/>
<dbReference type="InterPro" id="IPR013216">
    <property type="entry name" value="Methyltransf_11"/>
</dbReference>
<accession>A0A231HDM1</accession>
<keyword evidence="2" id="KW-0489">Methyltransferase</keyword>
<organism evidence="2 3">
    <name type="scientific">Nocardia cerradoensis</name>
    <dbReference type="NCBI Taxonomy" id="85688"/>
    <lineage>
        <taxon>Bacteria</taxon>
        <taxon>Bacillati</taxon>
        <taxon>Actinomycetota</taxon>
        <taxon>Actinomycetes</taxon>
        <taxon>Mycobacteriales</taxon>
        <taxon>Nocardiaceae</taxon>
        <taxon>Nocardia</taxon>
    </lineage>
</organism>
<dbReference type="RefSeq" id="WP_094024897.1">
    <property type="nucleotide sequence ID" value="NZ_NGAF01000002.1"/>
</dbReference>
<reference evidence="2 3" key="1">
    <citation type="submission" date="2017-07" db="EMBL/GenBank/DDBJ databases">
        <title>First draft Genome Sequence of Nocardia cerradoensis isolated from human infection.</title>
        <authorList>
            <person name="Carrasco G."/>
        </authorList>
    </citation>
    <scope>NUCLEOTIDE SEQUENCE [LARGE SCALE GENOMIC DNA]</scope>
    <source>
        <strain evidence="2 3">CNM20130759</strain>
    </source>
</reference>
<dbReference type="AlphaFoldDB" id="A0A231HDM1"/>
<dbReference type="Proteomes" id="UP000215506">
    <property type="component" value="Unassembled WGS sequence"/>
</dbReference>
<name>A0A231HDM1_9NOCA</name>
<evidence type="ECO:0000313" key="3">
    <source>
        <dbReference type="Proteomes" id="UP000215506"/>
    </source>
</evidence>
<dbReference type="PANTHER" id="PTHR43464:SF83">
    <property type="entry name" value="MALONYL-[ACYL-CARRIER PROTEIN] O-METHYLTRANSFERASE"/>
    <property type="match status" value="1"/>
</dbReference>
<dbReference type="GO" id="GO:0043770">
    <property type="term" value="F:demethylmenaquinone methyltransferase activity"/>
    <property type="evidence" value="ECO:0007669"/>
    <property type="project" value="UniProtKB-EC"/>
</dbReference>
<dbReference type="SUPFAM" id="SSF53335">
    <property type="entry name" value="S-adenosyl-L-methionine-dependent methyltransferases"/>
    <property type="match status" value="1"/>
</dbReference>
<protein>
    <submittedName>
        <fullName evidence="2">Demethylmenaquinone methyltransferase</fullName>
        <ecNumber evidence="2">2.1.1.163</ecNumber>
    </submittedName>
</protein>
<keyword evidence="2" id="KW-0808">Transferase</keyword>
<dbReference type="CDD" id="cd02440">
    <property type="entry name" value="AdoMet_MTases"/>
    <property type="match status" value="1"/>
</dbReference>
<keyword evidence="3" id="KW-1185">Reference proteome</keyword>